<dbReference type="InterPro" id="IPR035965">
    <property type="entry name" value="PAS-like_dom_sf"/>
</dbReference>
<dbReference type="PANTHER" id="PTHR33121">
    <property type="entry name" value="CYCLIC DI-GMP PHOSPHODIESTERASE PDEF"/>
    <property type="match status" value="1"/>
</dbReference>
<protein>
    <submittedName>
        <fullName evidence="4">GGDEF-domain containing protein</fullName>
    </submittedName>
</protein>
<dbReference type="Pfam" id="PF00990">
    <property type="entry name" value="GGDEF"/>
    <property type="match status" value="1"/>
</dbReference>
<sequence>MTDRAAADSGLAAYHWDVAQDVISWSPWASKVLGCDPETVATGRQFAALLDPDNLTSRYDTVMRGGEHDVGGGVPFRIEYRFMPQGRTGRASQWLEDQGRWHAGLDGRPAHVFGTLRRIDERHRQDQQLSYLGHCDALTGLMNRGRMMESLGGAMAAAERESSACSFLIIAVTNLATVNEAYGFEVADEVILAVGNRLARVARAGDAVARYSGSKFGIVLNNCSREDLAFAAERFLGTARESVIETERGPIWALLSIGAVVTPQHAADPAMAIARAEEALTQARKQPAGDVVIYEPSEQRRCERSDNARHAAEIVRCLKENRFQLAFQPVVDAASGEPAFHEALLRMTSDDGRIVPAGHLIPVAETLGIVRLIDKAVAEMAVDVLARHPAAVISLNMSGTTATDPRWYPEILSIIAKNRELAGRMIIEITETVALGDLTHVIRFVEELRFLGCSVAIDDFGAGFTSFRSLRALPVEYLKLDGSFCRELSLNDENQYYVRALIDLARTFGIRTVAEWVETEADAMLLRQWGVDLMQGRLFGMAELSPPWNEDVPPARLTIAGFEKDLEGELAKLRRAISLLDRAFPGREEPLRPAEPSFADLVSDTAAQRRAR</sequence>
<dbReference type="CDD" id="cd00130">
    <property type="entry name" value="PAS"/>
    <property type="match status" value="1"/>
</dbReference>
<feature type="domain" description="EAL" evidence="2">
    <location>
        <begin position="307"/>
        <end position="556"/>
    </location>
</feature>
<dbReference type="SUPFAM" id="SSF55073">
    <property type="entry name" value="Nucleotide cyclase"/>
    <property type="match status" value="1"/>
</dbReference>
<dbReference type="CDD" id="cd01949">
    <property type="entry name" value="GGDEF"/>
    <property type="match status" value="1"/>
</dbReference>
<dbReference type="EMBL" id="QKVK01000003">
    <property type="protein sequence ID" value="PZF77163.1"/>
    <property type="molecule type" value="Genomic_DNA"/>
</dbReference>
<dbReference type="Gene3D" id="3.20.20.450">
    <property type="entry name" value="EAL domain"/>
    <property type="match status" value="1"/>
</dbReference>
<evidence type="ECO:0000259" key="3">
    <source>
        <dbReference type="PROSITE" id="PS50887"/>
    </source>
</evidence>
<dbReference type="SMART" id="SM00052">
    <property type="entry name" value="EAL"/>
    <property type="match status" value="1"/>
</dbReference>
<evidence type="ECO:0000313" key="5">
    <source>
        <dbReference type="Proteomes" id="UP000248795"/>
    </source>
</evidence>
<accession>A0A2W2CAG1</accession>
<dbReference type="SUPFAM" id="SSF55785">
    <property type="entry name" value="PYP-like sensor domain (PAS domain)"/>
    <property type="match status" value="1"/>
</dbReference>
<dbReference type="PANTHER" id="PTHR33121:SF79">
    <property type="entry name" value="CYCLIC DI-GMP PHOSPHODIESTERASE PDED-RELATED"/>
    <property type="match status" value="1"/>
</dbReference>
<dbReference type="InterPro" id="IPR001633">
    <property type="entry name" value="EAL_dom"/>
</dbReference>
<proteinExistence type="predicted"/>
<dbReference type="AlphaFoldDB" id="A0A2W2CAG1"/>
<dbReference type="PROSITE" id="PS50883">
    <property type="entry name" value="EAL"/>
    <property type="match status" value="1"/>
</dbReference>
<dbReference type="InterPro" id="IPR029787">
    <property type="entry name" value="Nucleotide_cyclase"/>
</dbReference>
<dbReference type="InterPro" id="IPR043128">
    <property type="entry name" value="Rev_trsase/Diguanyl_cyclase"/>
</dbReference>
<dbReference type="InterPro" id="IPR000014">
    <property type="entry name" value="PAS"/>
</dbReference>
<organism evidence="4 5">
    <name type="scientific">Aestuariivirga litoralis</name>
    <dbReference type="NCBI Taxonomy" id="2650924"/>
    <lineage>
        <taxon>Bacteria</taxon>
        <taxon>Pseudomonadati</taxon>
        <taxon>Pseudomonadota</taxon>
        <taxon>Alphaproteobacteria</taxon>
        <taxon>Hyphomicrobiales</taxon>
        <taxon>Aestuariivirgaceae</taxon>
        <taxon>Aestuariivirga</taxon>
    </lineage>
</organism>
<feature type="region of interest" description="Disordered" evidence="1">
    <location>
        <begin position="588"/>
        <end position="612"/>
    </location>
</feature>
<dbReference type="NCBIfam" id="TIGR00254">
    <property type="entry name" value="GGDEF"/>
    <property type="match status" value="1"/>
</dbReference>
<feature type="domain" description="GGDEF" evidence="3">
    <location>
        <begin position="163"/>
        <end position="296"/>
    </location>
</feature>
<dbReference type="InterPro" id="IPR050706">
    <property type="entry name" value="Cyclic-di-GMP_PDE-like"/>
</dbReference>
<keyword evidence="5" id="KW-1185">Reference proteome</keyword>
<dbReference type="Pfam" id="PF00563">
    <property type="entry name" value="EAL"/>
    <property type="match status" value="1"/>
</dbReference>
<evidence type="ECO:0000313" key="4">
    <source>
        <dbReference type="EMBL" id="PZF77163.1"/>
    </source>
</evidence>
<evidence type="ECO:0000259" key="2">
    <source>
        <dbReference type="PROSITE" id="PS50883"/>
    </source>
</evidence>
<dbReference type="PROSITE" id="PS50887">
    <property type="entry name" value="GGDEF"/>
    <property type="match status" value="1"/>
</dbReference>
<dbReference type="SMART" id="SM00267">
    <property type="entry name" value="GGDEF"/>
    <property type="match status" value="1"/>
</dbReference>
<evidence type="ECO:0000256" key="1">
    <source>
        <dbReference type="SAM" id="MobiDB-lite"/>
    </source>
</evidence>
<reference evidence="5" key="1">
    <citation type="submission" date="2018-06" db="EMBL/GenBank/DDBJ databases">
        <title>Aestuariibacter litoralis strain KCTC 52945T.</title>
        <authorList>
            <person name="Li X."/>
            <person name="Salam N."/>
            <person name="Li J.-L."/>
            <person name="Chen Y.-M."/>
            <person name="Yang Z.-W."/>
            <person name="Zhang L.-Y."/>
            <person name="Han M.-X."/>
            <person name="Xiao M."/>
            <person name="Li W.-J."/>
        </authorList>
    </citation>
    <scope>NUCLEOTIDE SEQUENCE [LARGE SCALE GENOMIC DNA]</scope>
    <source>
        <strain evidence="5">KCTC 52945</strain>
    </source>
</reference>
<dbReference type="InterPro" id="IPR000160">
    <property type="entry name" value="GGDEF_dom"/>
</dbReference>
<dbReference type="Gene3D" id="3.30.450.20">
    <property type="entry name" value="PAS domain"/>
    <property type="match status" value="1"/>
</dbReference>
<name>A0A2W2CAG1_9HYPH</name>
<dbReference type="InterPro" id="IPR035919">
    <property type="entry name" value="EAL_sf"/>
</dbReference>
<dbReference type="GO" id="GO:0071111">
    <property type="term" value="F:cyclic-guanylate-specific phosphodiesterase activity"/>
    <property type="evidence" value="ECO:0007669"/>
    <property type="project" value="InterPro"/>
</dbReference>
<dbReference type="Proteomes" id="UP000248795">
    <property type="component" value="Unassembled WGS sequence"/>
</dbReference>
<gene>
    <name evidence="4" type="ORF">DK847_07480</name>
</gene>
<dbReference type="SUPFAM" id="SSF141868">
    <property type="entry name" value="EAL domain-like"/>
    <property type="match status" value="1"/>
</dbReference>
<dbReference type="Gene3D" id="3.30.70.270">
    <property type="match status" value="1"/>
</dbReference>
<dbReference type="CDD" id="cd01948">
    <property type="entry name" value="EAL"/>
    <property type="match status" value="1"/>
</dbReference>
<comment type="caution">
    <text evidence="4">The sequence shown here is derived from an EMBL/GenBank/DDBJ whole genome shotgun (WGS) entry which is preliminary data.</text>
</comment>